<sequence length="264" mass="29892">MKNSARYPSKLLDYLPEIYQSDPFVGQFLLPFENILLGRAHGINFCEQGLEENIARISNYFHPQKTPPDFLPWLSSWVALSLRADLDVQKQRKFLANTVRLYRFRGTKDNLQELLELFLEDEEKVTIIDASNAEFQIGDTQLLEPENPIDPEEIPIYPEGLPSRSLLGRGTYLGGGIPHFFIVRITPAQGLNPEQLKRQIEIANAIIEQEKPAHSKYRLEIIYTTQIGGTFDSDSDSEEVTGSQIGINTILGNITENDESILGE</sequence>
<accession>A0A1D8TPC5</accession>
<dbReference type="InterPro" id="IPR011748">
    <property type="entry name" value="Unchr_phage_tail-like"/>
</dbReference>
<dbReference type="NCBIfam" id="TIGR02242">
    <property type="entry name" value="tail_TIGR02242"/>
    <property type="match status" value="1"/>
</dbReference>
<dbReference type="RefSeq" id="WP_070391993.1">
    <property type="nucleotide sequence ID" value="NZ_CP017599.1"/>
</dbReference>
<dbReference type="Pfam" id="PF09684">
    <property type="entry name" value="Tail_P2_I"/>
    <property type="match status" value="1"/>
</dbReference>
<proteinExistence type="predicted"/>
<evidence type="ECO:0000313" key="1">
    <source>
        <dbReference type="EMBL" id="AOW99510.1"/>
    </source>
</evidence>
<dbReference type="STRING" id="1458985.BJP34_08635"/>
<protein>
    <recommendedName>
        <fullName evidence="3">Phage tail protein</fullName>
    </recommendedName>
</protein>
<dbReference type="OrthoDB" id="370073at2"/>
<reference evidence="2" key="1">
    <citation type="submission" date="2016-10" db="EMBL/GenBank/DDBJ databases">
        <title>Comparative genomics uncovers the prolific and rare metabolic potential of the cyanobacterial genus Moorea.</title>
        <authorList>
            <person name="Leao T."/>
            <person name="Castelao G."/>
            <person name="Korobeynikov A."/>
            <person name="Monroe E.A."/>
            <person name="Podell S."/>
            <person name="Glukhov E."/>
            <person name="Allen E."/>
            <person name="Gerwick W.H."/>
            <person name="Gerwick L."/>
        </authorList>
    </citation>
    <scope>NUCLEOTIDE SEQUENCE [LARGE SCALE GENOMIC DNA]</scope>
    <source>
        <strain evidence="2">PAL-8-15-08-1</strain>
    </source>
</reference>
<evidence type="ECO:0000313" key="2">
    <source>
        <dbReference type="Proteomes" id="UP000177870"/>
    </source>
</evidence>
<dbReference type="InterPro" id="IPR006521">
    <property type="entry name" value="Tail_protein_I"/>
</dbReference>
<dbReference type="EMBL" id="CP017599">
    <property type="protein sequence ID" value="AOW99510.1"/>
    <property type="molecule type" value="Genomic_DNA"/>
</dbReference>
<dbReference type="KEGG" id="mpro:BJP34_08635"/>
<dbReference type="AlphaFoldDB" id="A0A1D8TPC5"/>
<organism evidence="1 2">
    <name type="scientific">Moorena producens PAL-8-15-08-1</name>
    <dbReference type="NCBI Taxonomy" id="1458985"/>
    <lineage>
        <taxon>Bacteria</taxon>
        <taxon>Bacillati</taxon>
        <taxon>Cyanobacteriota</taxon>
        <taxon>Cyanophyceae</taxon>
        <taxon>Coleofasciculales</taxon>
        <taxon>Coleofasciculaceae</taxon>
        <taxon>Moorena</taxon>
    </lineage>
</organism>
<evidence type="ECO:0008006" key="3">
    <source>
        <dbReference type="Google" id="ProtNLM"/>
    </source>
</evidence>
<dbReference type="Proteomes" id="UP000177870">
    <property type="component" value="Chromosome"/>
</dbReference>
<name>A0A1D8TPC5_9CYAN</name>
<gene>
    <name evidence="1" type="ORF">BJP34_08635</name>
</gene>